<dbReference type="Proteomes" id="UP000214646">
    <property type="component" value="Unassembled WGS sequence"/>
</dbReference>
<dbReference type="Gene3D" id="1.10.287.1490">
    <property type="match status" value="1"/>
</dbReference>
<evidence type="ECO:0000313" key="5">
    <source>
        <dbReference type="Proteomes" id="UP000214646"/>
    </source>
</evidence>
<evidence type="ECO:0000256" key="2">
    <source>
        <dbReference type="SAM" id="MobiDB-lite"/>
    </source>
</evidence>
<reference evidence="5" key="1">
    <citation type="submission" date="2017-06" db="EMBL/GenBank/DDBJ databases">
        <title>Genome analysis of Fimbriiglobus ruber SP5, the first member of the order Planctomycetales with confirmed chitinolytic capability.</title>
        <authorList>
            <person name="Ravin N.V."/>
            <person name="Rakitin A.L."/>
            <person name="Ivanova A.A."/>
            <person name="Beletsky A.V."/>
            <person name="Kulichevskaya I.S."/>
            <person name="Mardanov A.V."/>
            <person name="Dedysh S.N."/>
        </authorList>
    </citation>
    <scope>NUCLEOTIDE SEQUENCE [LARGE SCALE GENOMIC DNA]</scope>
    <source>
        <strain evidence="5">SP5</strain>
    </source>
</reference>
<gene>
    <name evidence="4" type="ORF">FRUB_06429</name>
</gene>
<dbReference type="SUPFAM" id="SSF52540">
    <property type="entry name" value="P-loop containing nucleoside triphosphate hydrolases"/>
    <property type="match status" value="1"/>
</dbReference>
<dbReference type="GO" id="GO:0016887">
    <property type="term" value="F:ATP hydrolysis activity"/>
    <property type="evidence" value="ECO:0007669"/>
    <property type="project" value="InterPro"/>
</dbReference>
<evidence type="ECO:0000259" key="3">
    <source>
        <dbReference type="Pfam" id="PF13476"/>
    </source>
</evidence>
<protein>
    <submittedName>
        <fullName evidence="4">DNA double-strand break repair Rad50 ATPase</fullName>
    </submittedName>
</protein>
<dbReference type="GO" id="GO:0006302">
    <property type="term" value="P:double-strand break repair"/>
    <property type="evidence" value="ECO:0007669"/>
    <property type="project" value="InterPro"/>
</dbReference>
<dbReference type="AlphaFoldDB" id="A0A225DJE9"/>
<dbReference type="Pfam" id="PF13476">
    <property type="entry name" value="AAA_23"/>
    <property type="match status" value="1"/>
</dbReference>
<sequence>MIPKRVSLENFLSYGTPKTDIVFGDDEPLWVLGGPNGVGKSAVFDAITYCLFAKHRGGGQGHDQLVRHGANGFSVSFEFEFAGTDYRVSRNRAGTRVTQSVERKTNGEWASVPNVDSAADVNAWAERTLGLSYSAFTASVLLPQGKSDELLEADPADRLSLLKKIIGAERYEELSGRVFNAMKGKKAALDALTRRRKDVSEVTAEDVAKAEAEVARTADVRETADYARRAAADAIPLARQWVNLCAKQDELTRRIREADARAADATTIRAGHARLCDLSAVLPVLQQLIPLRKSVNETTQRKTEAAVRHYSLVTELDRTRQQAEALRLTSSTSRQIATDLAAQVTAIKTEQGRREGFLKLADEVAGFREKVQAFAPDLDGVIASTRSDWEHTSVAERVASAAVSGASALLEQANRERDNFDRMEVGVTCRQCGQEVTASHAETVREQVRRRVAELKADMDGAHSKARAATAARVVLDDRLGELTKLATGRDRVRERLADRERDLTSLGATADAVAIRAELDTLAAQLTDLQRRQGEARDRQQAAEAELRDLEPTLRDLEKDARSAETEVARLTTSSAADSATRDSLTAQLPEPWRATTETALLVAEHDRLKAAGIAERFKELEQDAVRRDEWERQLTANADDIAGIAEPASVPVADAEQASRIAETDFRNRDGEYRIATTQRDDVTRRRNELIQLTADIAAAEAEHRVHGRLDELLGKQNLQRELIREAEGHIVRLASHTVGQLSGGDLSISLADPGDGDDRAFDLLVRRGDDPQPIGVKYLSGSQKFRVAIAVALAIGRFASGQARPLECVIIDEGFGGLDKDGLRAAAEELNRLKDHLRRIILVSHQEEFTDHFPVVIRLSKGEHGTTAEAVRQPR</sequence>
<evidence type="ECO:0000313" key="4">
    <source>
        <dbReference type="EMBL" id="OWK37309.1"/>
    </source>
</evidence>
<dbReference type="RefSeq" id="WP_088257264.1">
    <property type="nucleotide sequence ID" value="NZ_NIDE01000014.1"/>
</dbReference>
<dbReference type="PANTHER" id="PTHR32114:SF2">
    <property type="entry name" value="ABC TRANSPORTER ABCH.3"/>
    <property type="match status" value="1"/>
</dbReference>
<feature type="compositionally biased region" description="Low complexity" evidence="2">
    <location>
        <begin position="570"/>
        <end position="586"/>
    </location>
</feature>
<evidence type="ECO:0000256" key="1">
    <source>
        <dbReference type="SAM" id="Coils"/>
    </source>
</evidence>
<feature type="compositionally biased region" description="Basic and acidic residues" evidence="2">
    <location>
        <begin position="534"/>
        <end position="569"/>
    </location>
</feature>
<dbReference type="Gene3D" id="3.40.50.300">
    <property type="entry name" value="P-loop containing nucleotide triphosphate hydrolases"/>
    <property type="match status" value="2"/>
</dbReference>
<dbReference type="EMBL" id="NIDE01000014">
    <property type="protein sequence ID" value="OWK37309.1"/>
    <property type="molecule type" value="Genomic_DNA"/>
</dbReference>
<organism evidence="4 5">
    <name type="scientific">Fimbriiglobus ruber</name>
    <dbReference type="NCBI Taxonomy" id="1908690"/>
    <lineage>
        <taxon>Bacteria</taxon>
        <taxon>Pseudomonadati</taxon>
        <taxon>Planctomycetota</taxon>
        <taxon>Planctomycetia</taxon>
        <taxon>Gemmatales</taxon>
        <taxon>Gemmataceae</taxon>
        <taxon>Fimbriiglobus</taxon>
    </lineage>
</organism>
<name>A0A225DJE9_9BACT</name>
<keyword evidence="5" id="KW-1185">Reference proteome</keyword>
<dbReference type="InterPro" id="IPR038729">
    <property type="entry name" value="Rad50/SbcC_AAA"/>
</dbReference>
<keyword evidence="1" id="KW-0175">Coiled coil</keyword>
<feature type="coiled-coil region" evidence="1">
    <location>
        <begin position="438"/>
        <end position="465"/>
    </location>
</feature>
<dbReference type="PANTHER" id="PTHR32114">
    <property type="entry name" value="ABC TRANSPORTER ABCH.3"/>
    <property type="match status" value="1"/>
</dbReference>
<feature type="region of interest" description="Disordered" evidence="2">
    <location>
        <begin position="534"/>
        <end position="586"/>
    </location>
</feature>
<accession>A0A225DJE9</accession>
<comment type="caution">
    <text evidence="4">The sequence shown here is derived from an EMBL/GenBank/DDBJ whole genome shotgun (WGS) entry which is preliminary data.</text>
</comment>
<dbReference type="OrthoDB" id="9795626at2"/>
<proteinExistence type="predicted"/>
<dbReference type="InterPro" id="IPR027417">
    <property type="entry name" value="P-loop_NTPase"/>
</dbReference>
<feature type="domain" description="Rad50/SbcC-type AAA" evidence="3">
    <location>
        <begin position="5"/>
        <end position="193"/>
    </location>
</feature>